<dbReference type="EMBL" id="CP009048">
    <property type="protein sequence ID" value="AIL60946.1"/>
    <property type="molecule type" value="Genomic_DNA"/>
</dbReference>
<dbReference type="KEGG" id="palk:PSAKL28_17210"/>
<sequence length="331" mass="34737">MPWYRQGKVAITAGQNTVTGTGTDFSANSRVGDAFQGPDGRWYEVTNITSATVLSILPAYQGATVSGGSYGLAPMQGYVKESADRLRQIVNDWGSTLAGLGTAAFAALTTSSTDTTPGRVTRVGDFGWGGGAQQDSLINNATFGSVVRTYNDPGSPTTSTYVGLHLQREPGGRSADILWGDSPSTMYWRTTNGAGVIGPWHYSYSNRNILGPVSQSGGVPAGAIIQRGSNANGEFVKFADGTMICTWSGTVGYNLTSQYGNNFIAAGSWAFPAQFASPPTMSGAAFLLNRVTYIASAAVSATSWAFTVVDPNGTQASGMYQVQLTAVGRWF</sequence>
<name>A0A077FC94_9PSED</name>
<dbReference type="AlphaFoldDB" id="A0A077FC94"/>
<dbReference type="Proteomes" id="UP000028931">
    <property type="component" value="Chromosome"/>
</dbReference>
<dbReference type="HOGENOM" id="CLU_072569_0_0_6"/>
<dbReference type="RefSeq" id="WP_051939221.1">
    <property type="nucleotide sequence ID" value="NZ_CP009048.1"/>
</dbReference>
<accession>A0A077FC94</accession>
<reference evidence="1 2" key="1">
    <citation type="submission" date="2014-07" db="EMBL/GenBank/DDBJ databases">
        <authorList>
            <person name="Lee K."/>
            <person name="Lim J.Y."/>
            <person name="Hwang I."/>
        </authorList>
    </citation>
    <scope>NUCLEOTIDE SEQUENCE [LARGE SCALE GENOMIC DNA]</scope>
    <source>
        <strain evidence="1 2">KL28</strain>
    </source>
</reference>
<protein>
    <submittedName>
        <fullName evidence="1">Tail fiber protein</fullName>
    </submittedName>
</protein>
<organism evidence="1 2">
    <name type="scientific">Pseudomonas alkylphenolica</name>
    <dbReference type="NCBI Taxonomy" id="237609"/>
    <lineage>
        <taxon>Bacteria</taxon>
        <taxon>Pseudomonadati</taxon>
        <taxon>Pseudomonadota</taxon>
        <taxon>Gammaproteobacteria</taxon>
        <taxon>Pseudomonadales</taxon>
        <taxon>Pseudomonadaceae</taxon>
        <taxon>Pseudomonas</taxon>
    </lineage>
</organism>
<evidence type="ECO:0000313" key="1">
    <source>
        <dbReference type="EMBL" id="AIL60946.1"/>
    </source>
</evidence>
<gene>
    <name evidence="1" type="ORF">PSAKL28_17210</name>
</gene>
<dbReference type="eggNOG" id="ENOG5031VBA">
    <property type="taxonomic scope" value="Bacteria"/>
</dbReference>
<evidence type="ECO:0000313" key="2">
    <source>
        <dbReference type="Proteomes" id="UP000028931"/>
    </source>
</evidence>
<proteinExistence type="predicted"/>